<dbReference type="Proteomes" id="UP000008063">
    <property type="component" value="Unassembled WGS sequence"/>
</dbReference>
<dbReference type="OMA" id="DTLHICA"/>
<evidence type="ECO:0000313" key="3">
    <source>
        <dbReference type="EMBL" id="EGN94186.1"/>
    </source>
</evidence>
<organism evidence="4">
    <name type="scientific">Serpula lacrymans var. lacrymans (strain S7.3)</name>
    <name type="common">Dry rot fungus</name>
    <dbReference type="NCBI Taxonomy" id="936435"/>
    <lineage>
        <taxon>Eukaryota</taxon>
        <taxon>Fungi</taxon>
        <taxon>Dikarya</taxon>
        <taxon>Basidiomycota</taxon>
        <taxon>Agaricomycotina</taxon>
        <taxon>Agaricomycetes</taxon>
        <taxon>Agaricomycetidae</taxon>
        <taxon>Boletales</taxon>
        <taxon>Coniophorineae</taxon>
        <taxon>Serpulaceae</taxon>
        <taxon>Serpula</taxon>
    </lineage>
</organism>
<dbReference type="EMBL" id="GL945489">
    <property type="protein sequence ID" value="EGN94186.1"/>
    <property type="molecule type" value="Genomic_DNA"/>
</dbReference>
<keyword evidence="4" id="KW-1185">Reference proteome</keyword>
<dbReference type="Gene3D" id="3.40.50.720">
    <property type="entry name" value="NAD(P)-binding Rossmann-like Domain"/>
    <property type="match status" value="1"/>
</dbReference>
<reference evidence="4" key="1">
    <citation type="journal article" date="2011" name="Science">
        <title>The plant cell wall-decomposing machinery underlies the functional diversity of forest fungi.</title>
        <authorList>
            <person name="Eastwood D.C."/>
            <person name="Floudas D."/>
            <person name="Binder M."/>
            <person name="Majcherczyk A."/>
            <person name="Schneider P."/>
            <person name="Aerts A."/>
            <person name="Asiegbu F.O."/>
            <person name="Baker S.E."/>
            <person name="Barry K."/>
            <person name="Bendiksby M."/>
            <person name="Blumentritt M."/>
            <person name="Coutinho P.M."/>
            <person name="Cullen D."/>
            <person name="de Vries R.P."/>
            <person name="Gathman A."/>
            <person name="Goodell B."/>
            <person name="Henrissat B."/>
            <person name="Ihrmark K."/>
            <person name="Kauserud H."/>
            <person name="Kohler A."/>
            <person name="LaButti K."/>
            <person name="Lapidus A."/>
            <person name="Lavin J.L."/>
            <person name="Lee Y.-H."/>
            <person name="Lindquist E."/>
            <person name="Lilly W."/>
            <person name="Lucas S."/>
            <person name="Morin E."/>
            <person name="Murat C."/>
            <person name="Oguiza J.A."/>
            <person name="Park J."/>
            <person name="Pisabarro A.G."/>
            <person name="Riley R."/>
            <person name="Rosling A."/>
            <person name="Salamov A."/>
            <person name="Schmidt O."/>
            <person name="Schmutz J."/>
            <person name="Skrede I."/>
            <person name="Stenlid J."/>
            <person name="Wiebenga A."/>
            <person name="Xie X."/>
            <person name="Kuees U."/>
            <person name="Hibbett D.S."/>
            <person name="Hoffmeister D."/>
            <person name="Hoegberg N."/>
            <person name="Martin F."/>
            <person name="Grigoriev I.V."/>
            <person name="Watkinson S.C."/>
        </authorList>
    </citation>
    <scope>NUCLEOTIDE SEQUENCE [LARGE SCALE GENOMIC DNA]</scope>
    <source>
        <strain evidence="4">strain S7.3</strain>
    </source>
</reference>
<dbReference type="InParanoid" id="F8QC67"/>
<accession>F8QC67</accession>
<keyword evidence="2" id="KW-0560">Oxidoreductase</keyword>
<dbReference type="GO" id="GO:0016491">
    <property type="term" value="F:oxidoreductase activity"/>
    <property type="evidence" value="ECO:0007669"/>
    <property type="project" value="UniProtKB-KW"/>
</dbReference>
<dbReference type="PANTHER" id="PTHR44196">
    <property type="entry name" value="DEHYDROGENASE/REDUCTASE SDR FAMILY MEMBER 7B"/>
    <property type="match status" value="1"/>
</dbReference>
<proteinExistence type="inferred from homology"/>
<evidence type="ECO:0008006" key="5">
    <source>
        <dbReference type="Google" id="ProtNLM"/>
    </source>
</evidence>
<dbReference type="SUPFAM" id="SSF51735">
    <property type="entry name" value="NAD(P)-binding Rossmann-fold domains"/>
    <property type="match status" value="1"/>
</dbReference>
<evidence type="ECO:0000313" key="4">
    <source>
        <dbReference type="Proteomes" id="UP000008063"/>
    </source>
</evidence>
<dbReference type="PANTHER" id="PTHR44196:SF1">
    <property type="entry name" value="DEHYDROGENASE_REDUCTASE SDR FAMILY MEMBER 7B"/>
    <property type="match status" value="1"/>
</dbReference>
<evidence type="ECO:0000256" key="2">
    <source>
        <dbReference type="ARBA" id="ARBA00023002"/>
    </source>
</evidence>
<name>F8QC67_SERL3</name>
<sequence length="340" mass="37400">MMSTVAEWCRELERYPYLYPSSLSLGALSLLFCIHHVVRAARSLRRSRKVPRAQERVLILGATSGVGRTLAHQYTARGARVCVVGRREDKLANVVEECKAISKAATYVKSKEKILGIRGDLANVDDMVNLRAVLEKEWSGVDTLIVTAGVSALQPLMTVAGVEFNKKGGHIPQATREGISKATDICNVATSGNFFGPFTAAVTFIPLLSSSSASPSILLLSTIAAIIPPPTRTIYASTKAASLALYQALAIEHPSITFSFCLPATIEGDFRASAVDSTEVHEADPNKHGIKREVVALRCIKAIDHGDRTIWMPWTMRVGHFLYWIWPSFVEWRARVKYNF</sequence>
<dbReference type="HOGENOM" id="CLU_056799_1_0_1"/>
<dbReference type="GO" id="GO:0016020">
    <property type="term" value="C:membrane"/>
    <property type="evidence" value="ECO:0007669"/>
    <property type="project" value="TreeGrafter"/>
</dbReference>
<dbReference type="OrthoDB" id="37659at2759"/>
<dbReference type="InterPro" id="IPR002347">
    <property type="entry name" value="SDR_fam"/>
</dbReference>
<dbReference type="STRING" id="936435.F8QC67"/>
<gene>
    <name evidence="3" type="ORF">SERLA73DRAFT_188787</name>
</gene>
<dbReference type="Pfam" id="PF00106">
    <property type="entry name" value="adh_short"/>
    <property type="match status" value="1"/>
</dbReference>
<protein>
    <recommendedName>
        <fullName evidence="5">NAD(P)-binding protein</fullName>
    </recommendedName>
</protein>
<dbReference type="InterPro" id="IPR036291">
    <property type="entry name" value="NAD(P)-bd_dom_sf"/>
</dbReference>
<comment type="similarity">
    <text evidence="1">Belongs to the short-chain dehydrogenases/reductases (SDR) family.</text>
</comment>
<dbReference type="AlphaFoldDB" id="F8QC67"/>
<dbReference type="PRINTS" id="PR00081">
    <property type="entry name" value="GDHRDH"/>
</dbReference>
<evidence type="ECO:0000256" key="1">
    <source>
        <dbReference type="ARBA" id="ARBA00006484"/>
    </source>
</evidence>